<proteinExistence type="predicted"/>
<evidence type="ECO:0000256" key="1">
    <source>
        <dbReference type="SAM" id="SignalP"/>
    </source>
</evidence>
<organism evidence="2 3">
    <name type="scientific">Steinernema hermaphroditum</name>
    <dbReference type="NCBI Taxonomy" id="289476"/>
    <lineage>
        <taxon>Eukaryota</taxon>
        <taxon>Metazoa</taxon>
        <taxon>Ecdysozoa</taxon>
        <taxon>Nematoda</taxon>
        <taxon>Chromadorea</taxon>
        <taxon>Rhabditida</taxon>
        <taxon>Tylenchina</taxon>
        <taxon>Panagrolaimomorpha</taxon>
        <taxon>Strongyloidoidea</taxon>
        <taxon>Steinernematidae</taxon>
        <taxon>Steinernema</taxon>
    </lineage>
</organism>
<evidence type="ECO:0000313" key="3">
    <source>
        <dbReference type="Proteomes" id="UP001175271"/>
    </source>
</evidence>
<feature type="chain" id="PRO_5041303807" description="Secreted protein" evidence="1">
    <location>
        <begin position="19"/>
        <end position="125"/>
    </location>
</feature>
<keyword evidence="3" id="KW-1185">Reference proteome</keyword>
<sequence length="125" mass="14254">MLVRWLTFLVLFAVAVHGDGRRQQCVRFSQGDQTRGAFRMRRLIDDIKFPQVFCLPTSSLCGHRPQGIARSVMSYLKLSKRPDQSLPQSHSLLKKPVPDVSHRHINAKNAFLGDKKRSMMAGELH</sequence>
<protein>
    <recommendedName>
        <fullName evidence="4">Secreted protein</fullName>
    </recommendedName>
</protein>
<accession>A0AA39HL19</accession>
<reference evidence="2" key="1">
    <citation type="submission" date="2023-06" db="EMBL/GenBank/DDBJ databases">
        <title>Genomic analysis of the entomopathogenic nematode Steinernema hermaphroditum.</title>
        <authorList>
            <person name="Schwarz E.M."/>
            <person name="Heppert J.K."/>
            <person name="Baniya A."/>
            <person name="Schwartz H.T."/>
            <person name="Tan C.-H."/>
            <person name="Antoshechkin I."/>
            <person name="Sternberg P.W."/>
            <person name="Goodrich-Blair H."/>
            <person name="Dillman A.R."/>
        </authorList>
    </citation>
    <scope>NUCLEOTIDE SEQUENCE</scope>
    <source>
        <strain evidence="2">PS9179</strain>
        <tissue evidence="2">Whole animal</tissue>
    </source>
</reference>
<name>A0AA39HL19_9BILA</name>
<gene>
    <name evidence="2" type="ORF">QR680_019014</name>
</gene>
<evidence type="ECO:0008006" key="4">
    <source>
        <dbReference type="Google" id="ProtNLM"/>
    </source>
</evidence>
<keyword evidence="1" id="KW-0732">Signal</keyword>
<evidence type="ECO:0000313" key="2">
    <source>
        <dbReference type="EMBL" id="KAK0407126.1"/>
    </source>
</evidence>
<comment type="caution">
    <text evidence="2">The sequence shown here is derived from an EMBL/GenBank/DDBJ whole genome shotgun (WGS) entry which is preliminary data.</text>
</comment>
<dbReference type="Proteomes" id="UP001175271">
    <property type="component" value="Unassembled WGS sequence"/>
</dbReference>
<dbReference type="AlphaFoldDB" id="A0AA39HL19"/>
<feature type="signal peptide" evidence="1">
    <location>
        <begin position="1"/>
        <end position="18"/>
    </location>
</feature>
<dbReference type="EMBL" id="JAUCMV010000004">
    <property type="protein sequence ID" value="KAK0407126.1"/>
    <property type="molecule type" value="Genomic_DNA"/>
</dbReference>